<keyword evidence="1" id="KW-0645">Protease</keyword>
<sequence length="272" mass="28921">MPESRIKALESALNVLEDSPYFNCGYGSVLNLNGEVEMDASIADGKTGRFSAVAAIRFIRNPVSVARAVMEKTGAVILAGDGALEFARKHGFRESNCISAEQLSTWQKARENLARGKKPDLNLFTGLEHHADTVGCVVWDGNGLAAASSTGGCSLKMPGRVGDTPCLGGGIFASRTSAVVCTGMGEAFIETLTAKYVDEKIESGLHPQQAAELALKRLHSLKGAQGGILALDARGRFGSAFNAAQFPVIIMVNGKTLEDYEPVNLRQLLRVH</sequence>
<reference evidence="8" key="1">
    <citation type="journal article" date="2008" name="Genome Res.">
        <title>The genome of Pelotomaculum thermopropionicum reveals niche-associated evolution in anaerobic microbiota.</title>
        <authorList>
            <person name="Kosaka T."/>
            <person name="Kato S."/>
            <person name="Shimoyama T."/>
            <person name="Ishii S."/>
            <person name="Abe T."/>
            <person name="Watanabe K."/>
        </authorList>
    </citation>
    <scope>NUCLEOTIDE SEQUENCE [LARGE SCALE GENOMIC DNA]</scope>
    <source>
        <strain evidence="8">DSM 13744 / JCM 10971 / SI</strain>
    </source>
</reference>
<dbReference type="SUPFAM" id="SSF56235">
    <property type="entry name" value="N-terminal nucleophile aminohydrolases (Ntn hydrolases)"/>
    <property type="match status" value="1"/>
</dbReference>
<proteinExistence type="predicted"/>
<dbReference type="KEGG" id="pth:PTH_1687"/>
<feature type="site" description="Cleavage; by autolysis" evidence="6">
    <location>
        <begin position="132"/>
        <end position="133"/>
    </location>
</feature>
<feature type="binding site" evidence="5">
    <location>
        <begin position="182"/>
        <end position="185"/>
    </location>
    <ligand>
        <name>substrate</name>
    </ligand>
</feature>
<dbReference type="EMBL" id="AP009389">
    <property type="protein sequence ID" value="BAF59868.1"/>
    <property type="molecule type" value="Genomic_DNA"/>
</dbReference>
<dbReference type="GO" id="GO:0016811">
    <property type="term" value="F:hydrolase activity, acting on carbon-nitrogen (but not peptide) bonds, in linear amides"/>
    <property type="evidence" value="ECO:0007669"/>
    <property type="project" value="UniProtKB-ARBA"/>
</dbReference>
<dbReference type="STRING" id="370438.PTH_1687"/>
<dbReference type="Gene3D" id="3.60.20.30">
    <property type="entry name" value="(Glycosyl)asparaginase"/>
    <property type="match status" value="1"/>
</dbReference>
<keyword evidence="3" id="KW-0068">Autocatalytic cleavage</keyword>
<dbReference type="GO" id="GO:0006508">
    <property type="term" value="P:proteolysis"/>
    <property type="evidence" value="ECO:0007669"/>
    <property type="project" value="UniProtKB-KW"/>
</dbReference>
<dbReference type="AlphaFoldDB" id="A5D1N1"/>
<feature type="active site" description="Nucleophile" evidence="4">
    <location>
        <position position="133"/>
    </location>
</feature>
<dbReference type="GO" id="GO:0005737">
    <property type="term" value="C:cytoplasm"/>
    <property type="evidence" value="ECO:0007669"/>
    <property type="project" value="TreeGrafter"/>
</dbReference>
<evidence type="ECO:0000256" key="5">
    <source>
        <dbReference type="PIRSR" id="PIRSR600246-2"/>
    </source>
</evidence>
<dbReference type="eggNOG" id="COG1446">
    <property type="taxonomic scope" value="Bacteria"/>
</dbReference>
<evidence type="ECO:0000256" key="4">
    <source>
        <dbReference type="PIRSR" id="PIRSR600246-1"/>
    </source>
</evidence>
<dbReference type="HOGENOM" id="CLU_021603_1_2_9"/>
<evidence type="ECO:0000256" key="2">
    <source>
        <dbReference type="ARBA" id="ARBA00022801"/>
    </source>
</evidence>
<evidence type="ECO:0000256" key="6">
    <source>
        <dbReference type="PIRSR" id="PIRSR600246-3"/>
    </source>
</evidence>
<evidence type="ECO:0000256" key="3">
    <source>
        <dbReference type="ARBA" id="ARBA00022813"/>
    </source>
</evidence>
<gene>
    <name evidence="7" type="ordered locus">PTH_1687</name>
</gene>
<dbReference type="GO" id="GO:0008233">
    <property type="term" value="F:peptidase activity"/>
    <property type="evidence" value="ECO:0007669"/>
    <property type="project" value="UniProtKB-KW"/>
</dbReference>
<dbReference type="PANTHER" id="PTHR10188:SF6">
    <property type="entry name" value="N(4)-(BETA-N-ACETYLGLUCOSAMINYL)-L-ASPARAGINASE"/>
    <property type="match status" value="1"/>
</dbReference>
<dbReference type="Pfam" id="PF01112">
    <property type="entry name" value="Asparaginase_2"/>
    <property type="match status" value="1"/>
</dbReference>
<evidence type="ECO:0000313" key="8">
    <source>
        <dbReference type="Proteomes" id="UP000006556"/>
    </source>
</evidence>
<name>A5D1N1_PELTS</name>
<dbReference type="FunFam" id="3.60.20.30:FF:000001">
    <property type="entry name" value="Isoaspartyl peptidase/L-asparaginase"/>
    <property type="match status" value="1"/>
</dbReference>
<dbReference type="InterPro" id="IPR000246">
    <property type="entry name" value="Peptidase_T2"/>
</dbReference>
<accession>A5D1N1</accession>
<organism evidence="7 8">
    <name type="scientific">Pelotomaculum thermopropionicum (strain DSM 13744 / JCM 10971 / SI)</name>
    <dbReference type="NCBI Taxonomy" id="370438"/>
    <lineage>
        <taxon>Bacteria</taxon>
        <taxon>Bacillati</taxon>
        <taxon>Bacillota</taxon>
        <taxon>Clostridia</taxon>
        <taxon>Eubacteriales</taxon>
        <taxon>Desulfotomaculaceae</taxon>
        <taxon>Pelotomaculum</taxon>
    </lineage>
</organism>
<keyword evidence="8" id="KW-1185">Reference proteome</keyword>
<dbReference type="PANTHER" id="PTHR10188">
    <property type="entry name" value="L-ASPARAGINASE"/>
    <property type="match status" value="1"/>
</dbReference>
<feature type="binding site" evidence="5">
    <location>
        <begin position="160"/>
        <end position="163"/>
    </location>
    <ligand>
        <name>substrate</name>
    </ligand>
</feature>
<dbReference type="InterPro" id="IPR029055">
    <property type="entry name" value="Ntn_hydrolases_N"/>
</dbReference>
<evidence type="ECO:0000256" key="1">
    <source>
        <dbReference type="ARBA" id="ARBA00022670"/>
    </source>
</evidence>
<dbReference type="Proteomes" id="UP000006556">
    <property type="component" value="Chromosome"/>
</dbReference>
<keyword evidence="2" id="KW-0378">Hydrolase</keyword>
<protein>
    <submittedName>
        <fullName evidence="7">Asparaginase</fullName>
    </submittedName>
</protein>
<evidence type="ECO:0000313" key="7">
    <source>
        <dbReference type="EMBL" id="BAF59868.1"/>
    </source>
</evidence>